<keyword evidence="5" id="KW-1133">Transmembrane helix</keyword>
<dbReference type="PANTHER" id="PTHR35308:SF7">
    <property type="entry name" value="OS07G0647500 PROTEIN"/>
    <property type="match status" value="1"/>
</dbReference>
<evidence type="ECO:0000313" key="6">
    <source>
        <dbReference type="EnsemblPlants" id="OBART07G24350.1"/>
    </source>
</evidence>
<dbReference type="InterPro" id="IPR039297">
    <property type="entry name" value="COX7a"/>
</dbReference>
<sequence length="123" mass="13965">MLTWGEGFVRIALDCSRDSWLGGWEDSCRVATLGEGFVLMARIQLMRDAPKFRVLTMTEAPFVPREKLFKQQQYFQNLTKHTYLKGRYDVITSVAIPLALAGTSLFMIGRGVYNMSHGIGKKE</sequence>
<protein>
    <recommendedName>
        <fullName evidence="8">COX VIIa-like protein</fullName>
    </recommendedName>
</protein>
<dbReference type="eggNOG" id="ENOG502S77M">
    <property type="taxonomic scope" value="Eukaryota"/>
</dbReference>
<evidence type="ECO:0000256" key="1">
    <source>
        <dbReference type="ARBA" id="ARBA00004273"/>
    </source>
</evidence>
<dbReference type="EnsemblPlants" id="OBART07G24350.1">
    <property type="protein sequence ID" value="OBART07G24350.1"/>
    <property type="gene ID" value="OBART07G24350"/>
</dbReference>
<name>A0A0D3GU98_9ORYZ</name>
<keyword evidence="7" id="KW-1185">Reference proteome</keyword>
<keyword evidence="4 5" id="KW-0472">Membrane</keyword>
<keyword evidence="5" id="KW-0812">Transmembrane</keyword>
<evidence type="ECO:0008006" key="8">
    <source>
        <dbReference type="Google" id="ProtNLM"/>
    </source>
</evidence>
<evidence type="ECO:0000256" key="5">
    <source>
        <dbReference type="SAM" id="Phobius"/>
    </source>
</evidence>
<dbReference type="PANTHER" id="PTHR35308">
    <property type="entry name" value="CYTOCHROME C OXIDASE SUBUNIT 7"/>
    <property type="match status" value="1"/>
</dbReference>
<organism evidence="6">
    <name type="scientific">Oryza barthii</name>
    <dbReference type="NCBI Taxonomy" id="65489"/>
    <lineage>
        <taxon>Eukaryota</taxon>
        <taxon>Viridiplantae</taxon>
        <taxon>Streptophyta</taxon>
        <taxon>Embryophyta</taxon>
        <taxon>Tracheophyta</taxon>
        <taxon>Spermatophyta</taxon>
        <taxon>Magnoliopsida</taxon>
        <taxon>Liliopsida</taxon>
        <taxon>Poales</taxon>
        <taxon>Poaceae</taxon>
        <taxon>BOP clade</taxon>
        <taxon>Oryzoideae</taxon>
        <taxon>Oryzeae</taxon>
        <taxon>Oryzinae</taxon>
        <taxon>Oryza</taxon>
    </lineage>
</organism>
<keyword evidence="2" id="KW-0999">Mitochondrion inner membrane</keyword>
<proteinExistence type="predicted"/>
<reference evidence="6" key="2">
    <citation type="submission" date="2015-03" db="UniProtKB">
        <authorList>
            <consortium name="EnsemblPlants"/>
        </authorList>
    </citation>
    <scope>IDENTIFICATION</scope>
</reference>
<reference evidence="6" key="1">
    <citation type="journal article" date="2009" name="Rice">
        <title>De Novo Next Generation Sequencing of Plant Genomes.</title>
        <authorList>
            <person name="Rounsley S."/>
            <person name="Marri P.R."/>
            <person name="Yu Y."/>
            <person name="He R."/>
            <person name="Sisneros N."/>
            <person name="Goicoechea J.L."/>
            <person name="Lee S.J."/>
            <person name="Angelova A."/>
            <person name="Kudrna D."/>
            <person name="Luo M."/>
            <person name="Affourtit J."/>
            <person name="Desany B."/>
            <person name="Knight J."/>
            <person name="Niazi F."/>
            <person name="Egholm M."/>
            <person name="Wing R.A."/>
        </authorList>
    </citation>
    <scope>NUCLEOTIDE SEQUENCE [LARGE SCALE GENOMIC DNA]</scope>
    <source>
        <strain evidence="6">cv. IRGC 105608</strain>
    </source>
</reference>
<evidence type="ECO:0000256" key="2">
    <source>
        <dbReference type="ARBA" id="ARBA00022792"/>
    </source>
</evidence>
<feature type="transmembrane region" description="Helical" evidence="5">
    <location>
        <begin position="90"/>
        <end position="113"/>
    </location>
</feature>
<evidence type="ECO:0000256" key="4">
    <source>
        <dbReference type="ARBA" id="ARBA00023136"/>
    </source>
</evidence>
<dbReference type="STRING" id="65489.A0A0D3GU98"/>
<dbReference type="GO" id="GO:0005743">
    <property type="term" value="C:mitochondrial inner membrane"/>
    <property type="evidence" value="ECO:0007669"/>
    <property type="project" value="UniProtKB-SubCell"/>
</dbReference>
<evidence type="ECO:0000256" key="3">
    <source>
        <dbReference type="ARBA" id="ARBA00023128"/>
    </source>
</evidence>
<dbReference type="Gramene" id="OBART07G24350.1">
    <property type="protein sequence ID" value="OBART07G24350.1"/>
    <property type="gene ID" value="OBART07G24350"/>
</dbReference>
<accession>A0A0D3GU98</accession>
<keyword evidence="3" id="KW-0496">Mitochondrion</keyword>
<comment type="subcellular location">
    <subcellularLocation>
        <location evidence="1">Mitochondrion inner membrane</location>
    </subcellularLocation>
</comment>
<dbReference type="AlphaFoldDB" id="A0A0D3GU98"/>
<dbReference type="Pfam" id="PF02238">
    <property type="entry name" value="COX7a"/>
    <property type="match status" value="1"/>
</dbReference>
<evidence type="ECO:0000313" key="7">
    <source>
        <dbReference type="Proteomes" id="UP000026960"/>
    </source>
</evidence>
<dbReference type="PaxDb" id="65489-OBART07G24350.1"/>
<dbReference type="Proteomes" id="UP000026960">
    <property type="component" value="Chromosome 7"/>
</dbReference>
<dbReference type="HOGENOM" id="CLU_2018727_0_0_1"/>